<dbReference type="AlphaFoldDB" id="S3BX61"/>
<dbReference type="STRING" id="1262450.S3BX61"/>
<dbReference type="Pfam" id="PF04749">
    <property type="entry name" value="PLAC8"/>
    <property type="match status" value="1"/>
</dbReference>
<protein>
    <submittedName>
        <fullName evidence="1">Plac8 family protein</fullName>
    </submittedName>
</protein>
<dbReference type="PANTHER" id="PTHR15907">
    <property type="entry name" value="DUF614 FAMILY PROTEIN-RELATED"/>
    <property type="match status" value="1"/>
</dbReference>
<dbReference type="HOGENOM" id="CLU_083147_2_2_1"/>
<name>S3BX61_OPHP1</name>
<dbReference type="InterPro" id="IPR006461">
    <property type="entry name" value="PLAC_motif_containing"/>
</dbReference>
<keyword evidence="2" id="KW-1185">Reference proteome</keyword>
<accession>S3BX61</accession>
<dbReference type="eggNOG" id="ENOG502SF2A">
    <property type="taxonomic scope" value="Eukaryota"/>
</dbReference>
<reference evidence="1 2" key="1">
    <citation type="journal article" date="2013" name="BMC Genomics">
        <title>The genome and transcriptome of the pine saprophyte Ophiostoma piceae, and a comparison with the bark beetle-associated pine pathogen Grosmannia clavigera.</title>
        <authorList>
            <person name="Haridas S."/>
            <person name="Wang Y."/>
            <person name="Lim L."/>
            <person name="Massoumi Alamouti S."/>
            <person name="Jackman S."/>
            <person name="Docking R."/>
            <person name="Robertson G."/>
            <person name="Birol I."/>
            <person name="Bohlmann J."/>
            <person name="Breuil C."/>
        </authorList>
    </citation>
    <scope>NUCLEOTIDE SEQUENCE [LARGE SCALE GENOMIC DNA]</scope>
    <source>
        <strain evidence="1 2">UAMH 11346</strain>
    </source>
</reference>
<dbReference type="OrthoDB" id="1045822at2759"/>
<organism evidence="1 2">
    <name type="scientific">Ophiostoma piceae (strain UAMH 11346)</name>
    <name type="common">Sap stain fungus</name>
    <dbReference type="NCBI Taxonomy" id="1262450"/>
    <lineage>
        <taxon>Eukaryota</taxon>
        <taxon>Fungi</taxon>
        <taxon>Dikarya</taxon>
        <taxon>Ascomycota</taxon>
        <taxon>Pezizomycotina</taxon>
        <taxon>Sordariomycetes</taxon>
        <taxon>Sordariomycetidae</taxon>
        <taxon>Ophiostomatales</taxon>
        <taxon>Ophiostomataceae</taxon>
        <taxon>Ophiostoma</taxon>
    </lineage>
</organism>
<dbReference type="EMBL" id="KE148155">
    <property type="protein sequence ID" value="EPE05839.1"/>
    <property type="molecule type" value="Genomic_DNA"/>
</dbReference>
<evidence type="ECO:0000313" key="1">
    <source>
        <dbReference type="EMBL" id="EPE05839.1"/>
    </source>
</evidence>
<evidence type="ECO:0000313" key="2">
    <source>
        <dbReference type="Proteomes" id="UP000016923"/>
    </source>
</evidence>
<dbReference type="VEuPathDB" id="FungiDB:F503_08370"/>
<proteinExistence type="predicted"/>
<dbReference type="OMA" id="DCFNPID"/>
<sequence>MAVNDKDVAEWKDRFNGVLARPAEHVNHTSSGGSWLSSFFGCCDPIDLCLMTYCLPCVTFGKTHHRLRKDPSLQGYEPINTSCLLLCGSACFGLHWIPMSMQRADIREKYNLEGNCLVDIAASCCCGLCVLVQSEKEATAHAGDAPAGGVKQEYQAQGGMTYPAAAAAPAAPAAAAPQ</sequence>
<gene>
    <name evidence="1" type="ORF">F503_08370</name>
</gene>
<dbReference type="NCBIfam" id="TIGR01571">
    <property type="entry name" value="A_thal_Cys_rich"/>
    <property type="match status" value="1"/>
</dbReference>
<dbReference type="Proteomes" id="UP000016923">
    <property type="component" value="Unassembled WGS sequence"/>
</dbReference>